<evidence type="ECO:0000313" key="4">
    <source>
        <dbReference type="Proteomes" id="UP000430202"/>
    </source>
</evidence>
<comment type="similarity">
    <text evidence="1 2">Belongs to the ArsC family.</text>
</comment>
<dbReference type="PROSITE" id="PS51353">
    <property type="entry name" value="ARSC"/>
    <property type="match status" value="1"/>
</dbReference>
<organism evidence="3 4">
    <name type="scientific">Maribacter litoralis</name>
    <dbReference type="NCBI Taxonomy" id="2059726"/>
    <lineage>
        <taxon>Bacteria</taxon>
        <taxon>Pseudomonadati</taxon>
        <taxon>Bacteroidota</taxon>
        <taxon>Flavobacteriia</taxon>
        <taxon>Flavobacteriales</taxon>
        <taxon>Flavobacteriaceae</taxon>
        <taxon>Maribacter</taxon>
    </lineage>
</organism>
<reference evidence="3 4" key="1">
    <citation type="submission" date="2019-10" db="EMBL/GenBank/DDBJ databases">
        <authorList>
            <person name="Karimi E."/>
        </authorList>
    </citation>
    <scope>NUCLEOTIDE SEQUENCE [LARGE SCALE GENOMIC DNA]</scope>
    <source>
        <strain evidence="3">Maribacter sp. 151</strain>
    </source>
</reference>
<dbReference type="PANTHER" id="PTHR30041:SF8">
    <property type="entry name" value="PROTEIN YFFB"/>
    <property type="match status" value="1"/>
</dbReference>
<name>A0A653Q9J6_9FLAO</name>
<proteinExistence type="inferred from homology"/>
<dbReference type="Gene3D" id="3.40.30.10">
    <property type="entry name" value="Glutaredoxin"/>
    <property type="match status" value="1"/>
</dbReference>
<keyword evidence="4" id="KW-1185">Reference proteome</keyword>
<sequence length="134" mass="15672">MFYLYYGETVPIEVSMPMKKIYHLSSCSTCQRIIKDLQPLTDFELQDIKSEPITTSQLEEMHSLSNSYEALFSKRAVLYRERNLKEQNLTEDDFKDLILEQYTFLKRPVIIVDDQIFIGNSKKVVEAAKKAIHS</sequence>
<gene>
    <name evidence="3" type="ORF">MARI151_20467</name>
</gene>
<dbReference type="Proteomes" id="UP000430202">
    <property type="component" value="Unassembled WGS sequence"/>
</dbReference>
<evidence type="ECO:0000256" key="2">
    <source>
        <dbReference type="PROSITE-ProRule" id="PRU01282"/>
    </source>
</evidence>
<protein>
    <recommendedName>
        <fullName evidence="5">Arsenate reductase</fullName>
    </recommendedName>
</protein>
<evidence type="ECO:0000256" key="1">
    <source>
        <dbReference type="ARBA" id="ARBA00007198"/>
    </source>
</evidence>
<dbReference type="AlphaFoldDB" id="A0A653Q9J6"/>
<evidence type="ECO:0008006" key="5">
    <source>
        <dbReference type="Google" id="ProtNLM"/>
    </source>
</evidence>
<dbReference type="SUPFAM" id="SSF52833">
    <property type="entry name" value="Thioredoxin-like"/>
    <property type="match status" value="1"/>
</dbReference>
<dbReference type="EMBL" id="CABWLR010000002">
    <property type="protein sequence ID" value="VXB38718.1"/>
    <property type="molecule type" value="Genomic_DNA"/>
</dbReference>
<dbReference type="Pfam" id="PF03960">
    <property type="entry name" value="ArsC"/>
    <property type="match status" value="1"/>
</dbReference>
<dbReference type="InterPro" id="IPR006660">
    <property type="entry name" value="Arsenate_reductase-like"/>
</dbReference>
<dbReference type="PANTHER" id="PTHR30041">
    <property type="entry name" value="ARSENATE REDUCTASE"/>
    <property type="match status" value="1"/>
</dbReference>
<evidence type="ECO:0000313" key="3">
    <source>
        <dbReference type="EMBL" id="VXB38718.1"/>
    </source>
</evidence>
<accession>A0A653Q9J6</accession>
<dbReference type="InterPro" id="IPR036249">
    <property type="entry name" value="Thioredoxin-like_sf"/>
</dbReference>